<evidence type="ECO:0000256" key="3">
    <source>
        <dbReference type="ARBA" id="ARBA00022741"/>
    </source>
</evidence>
<evidence type="ECO:0000259" key="5">
    <source>
        <dbReference type="PROSITE" id="PS50893"/>
    </source>
</evidence>
<name>D1AXM5_STRM9</name>
<dbReference type="eggNOG" id="COG1125">
    <property type="taxonomic scope" value="Bacteria"/>
</dbReference>
<dbReference type="SUPFAM" id="SSF52540">
    <property type="entry name" value="P-loop containing nucleoside triphosphate hydrolases"/>
    <property type="match status" value="1"/>
</dbReference>
<dbReference type="GO" id="GO:0015697">
    <property type="term" value="P:quaternary ammonium group transport"/>
    <property type="evidence" value="ECO:0007669"/>
    <property type="project" value="UniProtKB-ARBA"/>
</dbReference>
<dbReference type="STRING" id="519441.Smon_0573"/>
<dbReference type="FunFam" id="3.40.50.300:FF:000425">
    <property type="entry name" value="Probable ABC transporter, ATP-binding subunit"/>
    <property type="match status" value="1"/>
</dbReference>
<dbReference type="Pfam" id="PF00005">
    <property type="entry name" value="ABC_tran"/>
    <property type="match status" value="1"/>
</dbReference>
<dbReference type="KEGG" id="smf:Smon_0573"/>
<dbReference type="GeneID" id="29674042"/>
<dbReference type="PANTHER" id="PTHR43117">
    <property type="entry name" value="OSMOPROTECTANT IMPORT ATP-BINDING PROTEIN OSMV"/>
    <property type="match status" value="1"/>
</dbReference>
<keyword evidence="7" id="KW-1185">Reference proteome</keyword>
<dbReference type="RefSeq" id="WP_012858606.1">
    <property type="nucleotide sequence ID" value="NC_013515.1"/>
</dbReference>
<dbReference type="InterPro" id="IPR017871">
    <property type="entry name" value="ABC_transporter-like_CS"/>
</dbReference>
<keyword evidence="2" id="KW-0813">Transport</keyword>
<evidence type="ECO:0000256" key="1">
    <source>
        <dbReference type="ARBA" id="ARBA00005417"/>
    </source>
</evidence>
<dbReference type="PANTHER" id="PTHR43117:SF4">
    <property type="entry name" value="OSMOPROTECTANT IMPORT ATP-BINDING PROTEIN OSMV"/>
    <property type="match status" value="1"/>
</dbReference>
<dbReference type="HOGENOM" id="CLU_000604_1_22_0"/>
<dbReference type="EMBL" id="CP001779">
    <property type="protein sequence ID" value="ACZ01051.1"/>
    <property type="molecule type" value="Genomic_DNA"/>
</dbReference>
<reference evidence="6 7" key="1">
    <citation type="journal article" date="2009" name="Stand. Genomic Sci.">
        <title>Complete genome sequence of Streptobacillus moniliformis type strain (9901T).</title>
        <authorList>
            <person name="Nolan M."/>
            <person name="Gronow S."/>
            <person name="Lapidus A."/>
            <person name="Ivanova N."/>
            <person name="Copeland A."/>
            <person name="Lucas S."/>
            <person name="Del Rio T.G."/>
            <person name="Chen F."/>
            <person name="Tice H."/>
            <person name="Pitluck S."/>
            <person name="Cheng J.F."/>
            <person name="Sims D."/>
            <person name="Meincke L."/>
            <person name="Bruce D."/>
            <person name="Goodwin L."/>
            <person name="Brettin T."/>
            <person name="Han C."/>
            <person name="Detter J.C."/>
            <person name="Ovchinikova G."/>
            <person name="Pati A."/>
            <person name="Mavromatis K."/>
            <person name="Mikhailova N."/>
            <person name="Chen A."/>
            <person name="Palaniappan K."/>
            <person name="Land M."/>
            <person name="Hauser L."/>
            <person name="Chang Y.J."/>
            <person name="Jeffries C.D."/>
            <person name="Rohde M."/>
            <person name="Sproer C."/>
            <person name="Goker M."/>
            <person name="Bristow J."/>
            <person name="Eisen J.A."/>
            <person name="Markowitz V."/>
            <person name="Hugenholtz P."/>
            <person name="Kyrpides N.C."/>
            <person name="Klenk H.P."/>
            <person name="Chain P."/>
        </authorList>
    </citation>
    <scope>NUCLEOTIDE SEQUENCE [LARGE SCALE GENOMIC DNA]</scope>
    <source>
        <strain evidence="7">ATCC 14647 / DSM 12112 / NCTC 10651 / 9901</strain>
    </source>
</reference>
<dbReference type="PROSITE" id="PS50893">
    <property type="entry name" value="ABC_TRANSPORTER_2"/>
    <property type="match status" value="1"/>
</dbReference>
<comment type="similarity">
    <text evidence="1">Belongs to the ABC transporter superfamily.</text>
</comment>
<dbReference type="GO" id="GO:0016887">
    <property type="term" value="F:ATP hydrolysis activity"/>
    <property type="evidence" value="ECO:0007669"/>
    <property type="project" value="InterPro"/>
</dbReference>
<dbReference type="Gene3D" id="3.40.50.300">
    <property type="entry name" value="P-loop containing nucleotide triphosphate hydrolases"/>
    <property type="match status" value="1"/>
</dbReference>
<keyword evidence="3" id="KW-0547">Nucleotide-binding</keyword>
<dbReference type="GO" id="GO:0005524">
    <property type="term" value="F:ATP binding"/>
    <property type="evidence" value="ECO:0007669"/>
    <property type="project" value="UniProtKB-KW"/>
</dbReference>
<sequence length="243" mass="28112">MIEYKKVSLICSKAGKILNNLNLEIQKGEFFVIIGPSGSGKTTMLKLINRLIKQTEGDIFFQNKNLKEYNLRELRLEIGYVLQQIALFPNLTVEENIALIPEMKNMDKDVIKKKTIDLLEKVGLDSEKYMKRFPRELSGGEKQRIGILRAIISNPEILLMDEPFSALDPISKTQLQDLIKMLHDEYKMTTVFVTHDMSEALKLADRICIMKNGEIIQCDNPMEMRNNPINDFVKEFFYVKECE</sequence>
<protein>
    <submittedName>
        <fullName evidence="6">ABC transporter related protein</fullName>
    </submittedName>
</protein>
<dbReference type="InterPro" id="IPR003593">
    <property type="entry name" value="AAA+_ATPase"/>
</dbReference>
<evidence type="ECO:0000313" key="6">
    <source>
        <dbReference type="EMBL" id="ACZ01051.1"/>
    </source>
</evidence>
<dbReference type="InterPro" id="IPR003439">
    <property type="entry name" value="ABC_transporter-like_ATP-bd"/>
</dbReference>
<dbReference type="Proteomes" id="UP000002072">
    <property type="component" value="Chromosome"/>
</dbReference>
<feature type="domain" description="ABC transporter" evidence="5">
    <location>
        <begin position="2"/>
        <end position="237"/>
    </location>
</feature>
<accession>D1AXM5</accession>
<gene>
    <name evidence="6" type="ordered locus">Smon_0573</name>
</gene>
<evidence type="ECO:0000313" key="7">
    <source>
        <dbReference type="Proteomes" id="UP000002072"/>
    </source>
</evidence>
<dbReference type="InterPro" id="IPR027417">
    <property type="entry name" value="P-loop_NTPase"/>
</dbReference>
<evidence type="ECO:0000256" key="2">
    <source>
        <dbReference type="ARBA" id="ARBA00022448"/>
    </source>
</evidence>
<dbReference type="PROSITE" id="PS00211">
    <property type="entry name" value="ABC_TRANSPORTER_1"/>
    <property type="match status" value="1"/>
</dbReference>
<dbReference type="AlphaFoldDB" id="D1AXM5"/>
<dbReference type="SMART" id="SM00382">
    <property type="entry name" value="AAA"/>
    <property type="match status" value="1"/>
</dbReference>
<proteinExistence type="inferred from homology"/>
<keyword evidence="4" id="KW-0067">ATP-binding</keyword>
<dbReference type="OrthoDB" id="9780431at2"/>
<evidence type="ECO:0000256" key="4">
    <source>
        <dbReference type="ARBA" id="ARBA00022840"/>
    </source>
</evidence>
<organism evidence="6 7">
    <name type="scientific">Streptobacillus moniliformis (strain ATCC 14647 / DSM 12112 / NCTC 10651 / 9901)</name>
    <dbReference type="NCBI Taxonomy" id="519441"/>
    <lineage>
        <taxon>Bacteria</taxon>
        <taxon>Fusobacteriati</taxon>
        <taxon>Fusobacteriota</taxon>
        <taxon>Fusobacteriia</taxon>
        <taxon>Fusobacteriales</taxon>
        <taxon>Leptotrichiaceae</taxon>
        <taxon>Streptobacillus</taxon>
    </lineage>
</organism>